<feature type="compositionally biased region" description="Basic and acidic residues" evidence="1">
    <location>
        <begin position="25"/>
        <end position="34"/>
    </location>
</feature>
<evidence type="ECO:0000256" key="1">
    <source>
        <dbReference type="SAM" id="MobiDB-lite"/>
    </source>
</evidence>
<evidence type="ECO:0000313" key="3">
    <source>
        <dbReference type="Proteomes" id="UP001432180"/>
    </source>
</evidence>
<reference evidence="2 3" key="1">
    <citation type="journal article" date="2023" name="Microorganisms">
        <title>Thiorhodovibrio frisius and Trv. litoralis spp. nov., Two Novel Members from a Clade of Fastidious Purple Sulfur Bacteria That Exhibit Unique Red-Shifted Light-Harvesting Capabilities.</title>
        <authorList>
            <person name="Methner A."/>
            <person name="Kuzyk S.B."/>
            <person name="Petersen J."/>
            <person name="Bauer S."/>
            <person name="Brinkmann H."/>
            <person name="Sichau K."/>
            <person name="Wanner G."/>
            <person name="Wolf J."/>
            <person name="Neumann-Schaal M."/>
            <person name="Henke P."/>
            <person name="Tank M."/>
            <person name="Sproer C."/>
            <person name="Bunk B."/>
            <person name="Overmann J."/>
        </authorList>
    </citation>
    <scope>NUCLEOTIDE SEQUENCE [LARGE SCALE GENOMIC DNA]</scope>
    <source>
        <strain evidence="2 3">DSM 6702</strain>
    </source>
</reference>
<sequence>MPTELISYKVGEDILQSDGASNGFNREEGDDAKRRVGNPGIRSASRMRGGEAQREIFQRLVCRPLVV</sequence>
<keyword evidence="3" id="KW-1185">Reference proteome</keyword>
<gene>
    <name evidence="2" type="ORF">Thiowin_03818</name>
</gene>
<protein>
    <submittedName>
        <fullName evidence="2">Uncharacterized protein</fullName>
    </submittedName>
</protein>
<name>A0ABZ0SGH0_9GAMM</name>
<proteinExistence type="predicted"/>
<dbReference type="RefSeq" id="WP_328984474.1">
    <property type="nucleotide sequence ID" value="NZ_CP121472.1"/>
</dbReference>
<organism evidence="2 3">
    <name type="scientific">Thiorhodovibrio winogradskyi</name>
    <dbReference type="NCBI Taxonomy" id="77007"/>
    <lineage>
        <taxon>Bacteria</taxon>
        <taxon>Pseudomonadati</taxon>
        <taxon>Pseudomonadota</taxon>
        <taxon>Gammaproteobacteria</taxon>
        <taxon>Chromatiales</taxon>
        <taxon>Chromatiaceae</taxon>
        <taxon>Thiorhodovibrio</taxon>
    </lineage>
</organism>
<accession>A0ABZ0SGH0</accession>
<dbReference type="EMBL" id="CP121472">
    <property type="protein sequence ID" value="WPL18730.1"/>
    <property type="molecule type" value="Genomic_DNA"/>
</dbReference>
<feature type="region of interest" description="Disordered" evidence="1">
    <location>
        <begin position="17"/>
        <end position="49"/>
    </location>
</feature>
<evidence type="ECO:0000313" key="2">
    <source>
        <dbReference type="EMBL" id="WPL18730.1"/>
    </source>
</evidence>
<dbReference type="Proteomes" id="UP001432180">
    <property type="component" value="Chromosome"/>
</dbReference>